<evidence type="ECO:0000313" key="3">
    <source>
        <dbReference type="Proteomes" id="UP000272051"/>
    </source>
</evidence>
<dbReference type="EMBL" id="QMQX01000139">
    <property type="protein sequence ID" value="RLE51005.1"/>
    <property type="molecule type" value="Genomic_DNA"/>
</dbReference>
<evidence type="ECO:0000313" key="2">
    <source>
        <dbReference type="EMBL" id="RLE51005.1"/>
    </source>
</evidence>
<evidence type="ECO:0000256" key="1">
    <source>
        <dbReference type="SAM" id="Phobius"/>
    </source>
</evidence>
<proteinExistence type="predicted"/>
<organism evidence="2 3">
    <name type="scientific">Thermoproteota archaeon</name>
    <dbReference type="NCBI Taxonomy" id="2056631"/>
    <lineage>
        <taxon>Archaea</taxon>
        <taxon>Thermoproteota</taxon>
    </lineage>
</organism>
<keyword evidence="1" id="KW-0472">Membrane</keyword>
<reference evidence="2 3" key="1">
    <citation type="submission" date="2018-06" db="EMBL/GenBank/DDBJ databases">
        <title>Extensive metabolic versatility and redundancy in microbially diverse, dynamic hydrothermal sediments.</title>
        <authorList>
            <person name="Dombrowski N."/>
            <person name="Teske A."/>
            <person name="Baker B.J."/>
        </authorList>
    </citation>
    <scope>NUCLEOTIDE SEQUENCE [LARGE SCALE GENOMIC DNA]</scope>
    <source>
        <strain evidence="2">B34_G17</strain>
    </source>
</reference>
<name>A0A497EUS7_9CREN</name>
<gene>
    <name evidence="2" type="ORF">DRJ33_06675</name>
</gene>
<dbReference type="AlphaFoldDB" id="A0A497EUS7"/>
<feature type="transmembrane region" description="Helical" evidence="1">
    <location>
        <begin position="104"/>
        <end position="124"/>
    </location>
</feature>
<keyword evidence="1" id="KW-1133">Transmembrane helix</keyword>
<feature type="transmembrane region" description="Helical" evidence="1">
    <location>
        <begin position="74"/>
        <end position="92"/>
    </location>
</feature>
<dbReference type="Proteomes" id="UP000272051">
    <property type="component" value="Unassembled WGS sequence"/>
</dbReference>
<protein>
    <submittedName>
        <fullName evidence="2">Uncharacterized protein</fullName>
    </submittedName>
</protein>
<keyword evidence="1" id="KW-0812">Transmembrane</keyword>
<accession>A0A497EUS7</accession>
<comment type="caution">
    <text evidence="2">The sequence shown here is derived from an EMBL/GenBank/DDBJ whole genome shotgun (WGS) entry which is preliminary data.</text>
</comment>
<sequence>MEFKEFEELLGGGSTAYRLALADGNRRLKNLLKTLISNSDGRRRKIYERVLSTVEDYVKAVKSDYKLVLKRRKLFKAYVASTLSSSILAYLTHGMLFGFSPDSVVASLITFFIVGGVCSIYDDLMARRRPLFKYFLERVRY</sequence>